<dbReference type="EMBL" id="JAAAUQ010000143">
    <property type="protein sequence ID" value="KAF9153964.1"/>
    <property type="molecule type" value="Genomic_DNA"/>
</dbReference>
<evidence type="ECO:0000313" key="1">
    <source>
        <dbReference type="EMBL" id="KAF9153964.1"/>
    </source>
</evidence>
<protein>
    <submittedName>
        <fullName evidence="1">Uncharacterized protein</fullName>
    </submittedName>
</protein>
<dbReference type="InterPro" id="IPR032675">
    <property type="entry name" value="LRR_dom_sf"/>
</dbReference>
<dbReference type="AlphaFoldDB" id="A0A9P5S6U0"/>
<organism evidence="1 2">
    <name type="scientific">Linnemannia schmuckeri</name>
    <dbReference type="NCBI Taxonomy" id="64567"/>
    <lineage>
        <taxon>Eukaryota</taxon>
        <taxon>Fungi</taxon>
        <taxon>Fungi incertae sedis</taxon>
        <taxon>Mucoromycota</taxon>
        <taxon>Mortierellomycotina</taxon>
        <taxon>Mortierellomycetes</taxon>
        <taxon>Mortierellales</taxon>
        <taxon>Mortierellaceae</taxon>
        <taxon>Linnemannia</taxon>
    </lineage>
</organism>
<gene>
    <name evidence="1" type="ORF">BG015_002223</name>
</gene>
<dbReference type="OrthoDB" id="2382806at2759"/>
<reference evidence="1" key="1">
    <citation type="journal article" date="2020" name="Fungal Divers.">
        <title>Resolving the Mortierellaceae phylogeny through synthesis of multi-gene phylogenetics and phylogenomics.</title>
        <authorList>
            <person name="Vandepol N."/>
            <person name="Liber J."/>
            <person name="Desiro A."/>
            <person name="Na H."/>
            <person name="Kennedy M."/>
            <person name="Barry K."/>
            <person name="Grigoriev I.V."/>
            <person name="Miller A.N."/>
            <person name="O'Donnell K."/>
            <person name="Stajich J.E."/>
            <person name="Bonito G."/>
        </authorList>
    </citation>
    <scope>NUCLEOTIDE SEQUENCE</scope>
    <source>
        <strain evidence="1">NRRL 6426</strain>
    </source>
</reference>
<name>A0A9P5S6U0_9FUNG</name>
<keyword evidence="2" id="KW-1185">Reference proteome</keyword>
<dbReference type="Proteomes" id="UP000748756">
    <property type="component" value="Unassembled WGS sequence"/>
</dbReference>
<accession>A0A9P5S6U0</accession>
<proteinExistence type="predicted"/>
<sequence>MAFVKGHEWSCYDLRQLHVRFRGLEVSQLIDRCMKIVSLNRRRLDAHFPSNAPTLSDVSRYWSQFDKLKTVSFGVSKPKSPLDLSGIRAIIAIHLDREDLVICLRVSRDWFKDFVGPVWHTIDFVKDKKFVDLPRQVFAKYGCSICRVLNISTFKHIKVLQHPKVDSVVSMSVDNFGHPFDRTLMFDLIRRCNATLAELDFRGPALSWSSDLIKDQNGNYLEAGILTACLAPSPDVSAIGSRLTSLSLNRICFSHEGFTNLLQNSPNLHKLALSEVIVSHYCEEFEVFRDSSVTSLHASLVEIHMPDPVYGCAPSLLHQFSRLEKWHITSVDRSKNWSTDANFRRELRECCPRLKTLQFDHVADTDKLSDLLFDSFREPESCTFSAKNISNSVVLSLISHNTLTTIIITDQCTDATAMRWLYLIPKSCLHLEVLSMRDLILDIAIVKEHKWGCQDLQELHVRFEGLEDAQLINVLIKEWYLQRQRRYYAGSTDSIAAQIFRHLIGFSKLTTVSLGTKVHSLPRSCGE</sequence>
<dbReference type="Gene3D" id="3.80.10.10">
    <property type="entry name" value="Ribonuclease Inhibitor"/>
    <property type="match status" value="1"/>
</dbReference>
<comment type="caution">
    <text evidence="1">The sequence shown here is derived from an EMBL/GenBank/DDBJ whole genome shotgun (WGS) entry which is preliminary data.</text>
</comment>
<dbReference type="SUPFAM" id="SSF52047">
    <property type="entry name" value="RNI-like"/>
    <property type="match status" value="1"/>
</dbReference>
<evidence type="ECO:0000313" key="2">
    <source>
        <dbReference type="Proteomes" id="UP000748756"/>
    </source>
</evidence>